<feature type="region of interest" description="Disordered" evidence="1">
    <location>
        <begin position="24"/>
        <end position="49"/>
    </location>
</feature>
<feature type="chain" id="PRO_5045398231" description="Acid shock protein" evidence="2">
    <location>
        <begin position="22"/>
        <end position="96"/>
    </location>
</feature>
<feature type="signal peptide" evidence="2">
    <location>
        <begin position="1"/>
        <end position="21"/>
    </location>
</feature>
<evidence type="ECO:0008006" key="5">
    <source>
        <dbReference type="Google" id="ProtNLM"/>
    </source>
</evidence>
<gene>
    <name evidence="3" type="ORF">MasN3_31000</name>
</gene>
<evidence type="ECO:0000256" key="2">
    <source>
        <dbReference type="SAM" id="SignalP"/>
    </source>
</evidence>
<name>A0ABN6THC2_9BURK</name>
<keyword evidence="4" id="KW-1185">Reference proteome</keyword>
<dbReference type="EMBL" id="AP026966">
    <property type="protein sequence ID" value="BDT59606.1"/>
    <property type="molecule type" value="Genomic_DNA"/>
</dbReference>
<evidence type="ECO:0000256" key="1">
    <source>
        <dbReference type="SAM" id="MobiDB-lite"/>
    </source>
</evidence>
<keyword evidence="2" id="KW-0732">Signal</keyword>
<accession>A0ABN6THC2</accession>
<proteinExistence type="predicted"/>
<evidence type="ECO:0000313" key="3">
    <source>
        <dbReference type="EMBL" id="BDT59606.1"/>
    </source>
</evidence>
<organism evidence="3 4">
    <name type="scientific">Massilia varians</name>
    <dbReference type="NCBI Taxonomy" id="457921"/>
    <lineage>
        <taxon>Bacteria</taxon>
        <taxon>Pseudomonadati</taxon>
        <taxon>Pseudomonadota</taxon>
        <taxon>Betaproteobacteria</taxon>
        <taxon>Burkholderiales</taxon>
        <taxon>Oxalobacteraceae</taxon>
        <taxon>Telluria group</taxon>
        <taxon>Massilia</taxon>
    </lineage>
</organism>
<evidence type="ECO:0000313" key="4">
    <source>
        <dbReference type="Proteomes" id="UP001163336"/>
    </source>
</evidence>
<sequence length="96" mass="9745">MKSTFKLAGAALLMASTAAFAAPQAAAPANAHPAAAAHASAPTKTEVKAEKKQITANEKTALANCKTMKGAEKSACKKDAVAKAQHARAHLKAKHA</sequence>
<protein>
    <recommendedName>
        <fullName evidence="5">Acid shock protein</fullName>
    </recommendedName>
</protein>
<reference evidence="3" key="1">
    <citation type="submission" date="2022-11" db="EMBL/GenBank/DDBJ databases">
        <title>Isolation and characterization of PLA-degrading bacterium Massilia sp. from Antarctic soil.</title>
        <authorList>
            <person name="Sato K."/>
            <person name="Gomez-Fuentes C."/>
            <person name="Ahmad S.A."/>
            <person name="Zulkharnain A."/>
        </authorList>
    </citation>
    <scope>NUCLEOTIDE SEQUENCE</scope>
    <source>
        <strain evidence="3">N-3</strain>
    </source>
</reference>
<dbReference type="Proteomes" id="UP001163336">
    <property type="component" value="Chromosome"/>
</dbReference>
<dbReference type="RefSeq" id="WP_281908379.1">
    <property type="nucleotide sequence ID" value="NZ_AP026966.1"/>
</dbReference>
<feature type="compositionally biased region" description="Low complexity" evidence="1">
    <location>
        <begin position="24"/>
        <end position="43"/>
    </location>
</feature>